<sequence>MLRSLPLLSLTATTMFTVSLRSLSLLLLIATAATEYLKLPLLHKTHHTPSTTPLYLSHLHNLKSPITSGASSGSGQYFVSLHLGSPPQHLLLVADTGSDLIWVACSACRDCSLRSPGSAFLTRHSASFSPHHCFHSTCQRLVPHPRHNPCNHTLLHSPCRYEYEYSDGSITEGFFSKELVTLNSSSGKQILLKDFHFGCGFHIAGPSLTGGSFNGAHGVLGLGRGPISFSSQLGRRFGNKFSYCLMDYTVSPPPTSFLVIGDHQNDDVSTSQKMSFTPLLLNPQSPTFYYIGIKSVCVDDVKLRINPAVWLIDEMGNGGTVIDSGTTLTLFEESAYRKILTAFKRRVKLPSPAESVLGFDLCVNVSGVSRPSFPKLSFELVGKSVFRPPQRNYFVETSDQVKCLAIQPVNAGSGSVIGNLMQQGFLFEFDRDKSRLGFTRHSCALP</sequence>
<gene>
    <name evidence="1" type="ORF">KPL71_012886</name>
</gene>
<organism evidence="1 2">
    <name type="scientific">Citrus sinensis</name>
    <name type="common">Sweet orange</name>
    <name type="synonym">Citrus aurantium var. sinensis</name>
    <dbReference type="NCBI Taxonomy" id="2711"/>
    <lineage>
        <taxon>Eukaryota</taxon>
        <taxon>Viridiplantae</taxon>
        <taxon>Streptophyta</taxon>
        <taxon>Embryophyta</taxon>
        <taxon>Tracheophyta</taxon>
        <taxon>Spermatophyta</taxon>
        <taxon>Magnoliopsida</taxon>
        <taxon>eudicotyledons</taxon>
        <taxon>Gunneridae</taxon>
        <taxon>Pentapetalae</taxon>
        <taxon>rosids</taxon>
        <taxon>malvids</taxon>
        <taxon>Sapindales</taxon>
        <taxon>Rutaceae</taxon>
        <taxon>Aurantioideae</taxon>
        <taxon>Citrus</taxon>
    </lineage>
</organism>
<dbReference type="Proteomes" id="UP000829398">
    <property type="component" value="Chromosome 4"/>
</dbReference>
<protein>
    <submittedName>
        <fullName evidence="1">Peptidase A1 domain-containing protein</fullName>
    </submittedName>
</protein>
<reference evidence="2" key="1">
    <citation type="journal article" date="2023" name="Hortic. Res.">
        <title>A chromosome-level phased genome enabling allele-level studies in sweet orange: a case study on citrus Huanglongbing tolerance.</title>
        <authorList>
            <person name="Wu B."/>
            <person name="Yu Q."/>
            <person name="Deng Z."/>
            <person name="Duan Y."/>
            <person name="Luo F."/>
            <person name="Gmitter F. Jr."/>
        </authorList>
    </citation>
    <scope>NUCLEOTIDE SEQUENCE [LARGE SCALE GENOMIC DNA]</scope>
    <source>
        <strain evidence="2">cv. Valencia</strain>
    </source>
</reference>
<name>A0ACB8LFC9_CITSI</name>
<accession>A0ACB8LFC9</accession>
<keyword evidence="2" id="KW-1185">Reference proteome</keyword>
<comment type="caution">
    <text evidence="1">The sequence shown here is derived from an EMBL/GenBank/DDBJ whole genome shotgun (WGS) entry which is preliminary data.</text>
</comment>
<dbReference type="EMBL" id="CM039173">
    <property type="protein sequence ID" value="KAH9772005.1"/>
    <property type="molecule type" value="Genomic_DNA"/>
</dbReference>
<evidence type="ECO:0000313" key="1">
    <source>
        <dbReference type="EMBL" id="KAH9772005.1"/>
    </source>
</evidence>
<evidence type="ECO:0000313" key="2">
    <source>
        <dbReference type="Proteomes" id="UP000829398"/>
    </source>
</evidence>
<proteinExistence type="predicted"/>